<comment type="caution">
    <text evidence="2">The sequence shown here is derived from an EMBL/GenBank/DDBJ whole genome shotgun (WGS) entry which is preliminary data.</text>
</comment>
<feature type="compositionally biased region" description="Low complexity" evidence="1">
    <location>
        <begin position="21"/>
        <end position="32"/>
    </location>
</feature>
<feature type="region of interest" description="Disordered" evidence="1">
    <location>
        <begin position="21"/>
        <end position="73"/>
    </location>
</feature>
<feature type="compositionally biased region" description="Polar residues" evidence="1">
    <location>
        <begin position="97"/>
        <end position="113"/>
    </location>
</feature>
<feature type="region of interest" description="Disordered" evidence="1">
    <location>
        <begin position="85"/>
        <end position="113"/>
    </location>
</feature>
<gene>
    <name evidence="2" type="ORF">Cgig2_020592</name>
</gene>
<organism evidence="2 3">
    <name type="scientific">Carnegiea gigantea</name>
    <dbReference type="NCBI Taxonomy" id="171969"/>
    <lineage>
        <taxon>Eukaryota</taxon>
        <taxon>Viridiplantae</taxon>
        <taxon>Streptophyta</taxon>
        <taxon>Embryophyta</taxon>
        <taxon>Tracheophyta</taxon>
        <taxon>Spermatophyta</taxon>
        <taxon>Magnoliopsida</taxon>
        <taxon>eudicotyledons</taxon>
        <taxon>Gunneridae</taxon>
        <taxon>Pentapetalae</taxon>
        <taxon>Caryophyllales</taxon>
        <taxon>Cactineae</taxon>
        <taxon>Cactaceae</taxon>
        <taxon>Cactoideae</taxon>
        <taxon>Echinocereeae</taxon>
        <taxon>Carnegiea</taxon>
    </lineage>
</organism>
<reference evidence="2" key="1">
    <citation type="submission" date="2022-04" db="EMBL/GenBank/DDBJ databases">
        <title>Carnegiea gigantea Genome sequencing and assembly v2.</title>
        <authorList>
            <person name="Copetti D."/>
            <person name="Sanderson M.J."/>
            <person name="Burquez A."/>
            <person name="Wojciechowski M.F."/>
        </authorList>
    </citation>
    <scope>NUCLEOTIDE SEQUENCE</scope>
    <source>
        <strain evidence="2">SGP5-SGP5p</strain>
        <tissue evidence="2">Aerial part</tissue>
    </source>
</reference>
<dbReference type="Proteomes" id="UP001153076">
    <property type="component" value="Unassembled WGS sequence"/>
</dbReference>
<dbReference type="AlphaFoldDB" id="A0A9Q1Q9F1"/>
<protein>
    <submittedName>
        <fullName evidence="2">Uncharacterized protein</fullName>
    </submittedName>
</protein>
<proteinExistence type="predicted"/>
<evidence type="ECO:0000256" key="1">
    <source>
        <dbReference type="SAM" id="MobiDB-lite"/>
    </source>
</evidence>
<evidence type="ECO:0000313" key="2">
    <source>
        <dbReference type="EMBL" id="KAJ8433096.1"/>
    </source>
</evidence>
<keyword evidence="3" id="KW-1185">Reference proteome</keyword>
<name>A0A9Q1Q9F1_9CARY</name>
<sequence>MFVHYDSESIYVIYSRSIGSSSFRNSSTSPLSVTYSEHGDNDNNNLDSPICDSSKPSGLHTVGGGRGDNPRSLLQKMEPSYAQAMKFSSPDPRGASPSLSSPDHVTYPQLGNPQSPDLCAQESPCFGPPASPPVEHMEELMALCLLGKIWGDYVPLPAIINKTRADWRFLSSQAFIRSVLFVSLIFIKLIPALTCQLNPKWK</sequence>
<accession>A0A9Q1Q9F1</accession>
<evidence type="ECO:0000313" key="3">
    <source>
        <dbReference type="Proteomes" id="UP001153076"/>
    </source>
</evidence>
<dbReference type="EMBL" id="JAKOGI010000560">
    <property type="protein sequence ID" value="KAJ8433096.1"/>
    <property type="molecule type" value="Genomic_DNA"/>
</dbReference>